<dbReference type="AlphaFoldDB" id="A0A511KJH7"/>
<dbReference type="PANTHER" id="PTHR19308:SF14">
    <property type="entry name" value="START DOMAIN-CONTAINING PROTEIN"/>
    <property type="match status" value="1"/>
</dbReference>
<dbReference type="InterPro" id="IPR023393">
    <property type="entry name" value="START-like_dom_sf"/>
</dbReference>
<feature type="region of interest" description="Disordered" evidence="1">
    <location>
        <begin position="1"/>
        <end position="59"/>
    </location>
</feature>
<dbReference type="InterPro" id="IPR002913">
    <property type="entry name" value="START_lipid-bd_dom"/>
</dbReference>
<feature type="compositionally biased region" description="Low complexity" evidence="1">
    <location>
        <begin position="780"/>
        <end position="792"/>
    </location>
</feature>
<dbReference type="EMBL" id="BJWK01000011">
    <property type="protein sequence ID" value="GEM10530.1"/>
    <property type="molecule type" value="Genomic_DNA"/>
</dbReference>
<keyword evidence="2" id="KW-0472">Membrane</keyword>
<organism evidence="4 5">
    <name type="scientific">Rhodotorula toruloides</name>
    <name type="common">Yeast</name>
    <name type="synonym">Rhodosporidium toruloides</name>
    <dbReference type="NCBI Taxonomy" id="5286"/>
    <lineage>
        <taxon>Eukaryota</taxon>
        <taxon>Fungi</taxon>
        <taxon>Dikarya</taxon>
        <taxon>Basidiomycota</taxon>
        <taxon>Pucciniomycotina</taxon>
        <taxon>Microbotryomycetes</taxon>
        <taxon>Sporidiobolales</taxon>
        <taxon>Sporidiobolaceae</taxon>
        <taxon>Rhodotorula</taxon>
    </lineage>
</organism>
<dbReference type="Pfam" id="PF01852">
    <property type="entry name" value="START"/>
    <property type="match status" value="1"/>
</dbReference>
<feature type="transmembrane region" description="Helical" evidence="2">
    <location>
        <begin position="809"/>
        <end position="829"/>
    </location>
</feature>
<dbReference type="GO" id="GO:0008289">
    <property type="term" value="F:lipid binding"/>
    <property type="evidence" value="ECO:0007669"/>
    <property type="project" value="InterPro"/>
</dbReference>
<evidence type="ECO:0000313" key="4">
    <source>
        <dbReference type="EMBL" id="GEM10530.1"/>
    </source>
</evidence>
<dbReference type="SUPFAM" id="SSF55961">
    <property type="entry name" value="Bet v1-like"/>
    <property type="match status" value="2"/>
</dbReference>
<dbReference type="PANTHER" id="PTHR19308">
    <property type="entry name" value="PHOSPHATIDYLCHOLINE TRANSFER PROTEIN"/>
    <property type="match status" value="1"/>
</dbReference>
<feature type="region of interest" description="Disordered" evidence="1">
    <location>
        <begin position="735"/>
        <end position="792"/>
    </location>
</feature>
<evidence type="ECO:0000313" key="5">
    <source>
        <dbReference type="Proteomes" id="UP000321518"/>
    </source>
</evidence>
<name>A0A511KJH7_RHOTO</name>
<dbReference type="OrthoDB" id="196858at2759"/>
<dbReference type="CDD" id="cd00177">
    <property type="entry name" value="START"/>
    <property type="match status" value="1"/>
</dbReference>
<feature type="domain" description="START" evidence="3">
    <location>
        <begin position="56"/>
        <end position="257"/>
    </location>
</feature>
<feature type="compositionally biased region" description="Low complexity" evidence="1">
    <location>
        <begin position="1"/>
        <end position="11"/>
    </location>
</feature>
<reference evidence="4 5" key="1">
    <citation type="submission" date="2019-07" db="EMBL/GenBank/DDBJ databases">
        <title>Rhodotorula toruloides NBRC10032 genome sequencing.</title>
        <authorList>
            <person name="Shida Y."/>
            <person name="Takaku H."/>
            <person name="Ogasawara W."/>
            <person name="Mori K."/>
        </authorList>
    </citation>
    <scope>NUCLEOTIDE SEQUENCE [LARGE SCALE GENOMIC DNA]</scope>
    <source>
        <strain evidence="4 5">NBRC10032</strain>
    </source>
</reference>
<feature type="region of interest" description="Disordered" evidence="1">
    <location>
        <begin position="277"/>
        <end position="334"/>
    </location>
</feature>
<dbReference type="InterPro" id="IPR051213">
    <property type="entry name" value="START_lipid_transfer"/>
</dbReference>
<accession>A0A511KJH7</accession>
<dbReference type="PROSITE" id="PS50848">
    <property type="entry name" value="START"/>
    <property type="match status" value="1"/>
</dbReference>
<evidence type="ECO:0000256" key="1">
    <source>
        <dbReference type="SAM" id="MobiDB-lite"/>
    </source>
</evidence>
<sequence length="832" mass="87822">MVLSSRASIRSSRSRKSEFEYGSEFGDDDYSVDDDESTGADFDDLGRRPSGISQTSSVSADSYLESASRAMSKLQDLHSMPDSSWKKALTQKKTGCVVYITKEKSYVSQGRSEKKGFYAPVFKGVLDISGFAPTAVFAVMGTRKLWDDWYKEGSLVENLSEDSSLTYMCMKGIAGSSTRDLSLVEKVQGSPTGTICFATTSVVTPKVPRVAGRVRASIALNGWVLEPIEDGTRISYYLHVNVRTFMPSFAATKYLARRPTVIARIADYLSTHGAPPMVPYDPEPTAYSGSNGGQGGELNGMAVAGSGGSNGRRRRDSVSSKRSSRSTGTAASGGAVGLPAHVELVKDGASYDAVQTAFKLFKATLSQGTGGWRTAKDPDGTRIWMKAKDGARGETELPIVRGEAEVENVTTEQVLGTILNESARRIWDPRIDSLQSSGLDNGFDQSIVLEANKGIFPSVKPFHYIVGTGVEREDPADQHGQILSVSRSVDADVKKPKGSQLGQVDFSGYLLDPAAPHAVKVTRIAQLDVAGAKLNSATYKVLSTELGLGPRRLGEFIDEYGFAPSFLRWGSGPAELIGTSKPGDDIINGKVTFSIGGEGKGTMSDGKQVCWLQWSSKMYSRGIDVTLDPPDVAEVAKVETPDGQVMLELAWTEKVKQGALLKLSQSLAGEGTEDVYVGGDFLDKTITASGGPAPKRKNAAPPQPQRRASSSNNVAGAAVVGVAGAAAGAGLAAAGRNAGQNKDGPRSPAPVDTGSPSFLGKARGAGSDTDGRNATATSYASEGGASATVSSSSGGIPANAMLIINKDLYFTQQQVIVMVAFVAAAYVWGKMA</sequence>
<feature type="compositionally biased region" description="Acidic residues" evidence="1">
    <location>
        <begin position="25"/>
        <end position="43"/>
    </location>
</feature>
<keyword evidence="2" id="KW-1133">Transmembrane helix</keyword>
<proteinExistence type="predicted"/>
<dbReference type="GO" id="GO:0005737">
    <property type="term" value="C:cytoplasm"/>
    <property type="evidence" value="ECO:0007669"/>
    <property type="project" value="UniProtKB-ARBA"/>
</dbReference>
<protein>
    <submittedName>
        <fullName evidence="4">START-like domain protein</fullName>
    </submittedName>
</protein>
<gene>
    <name evidence="4" type="ORF">Rt10032_c11g4547</name>
</gene>
<dbReference type="Proteomes" id="UP000321518">
    <property type="component" value="Unassembled WGS sequence"/>
</dbReference>
<keyword evidence="2" id="KW-0812">Transmembrane</keyword>
<evidence type="ECO:0000256" key="2">
    <source>
        <dbReference type="SAM" id="Phobius"/>
    </source>
</evidence>
<evidence type="ECO:0000259" key="3">
    <source>
        <dbReference type="PROSITE" id="PS50848"/>
    </source>
</evidence>
<comment type="caution">
    <text evidence="4">The sequence shown here is derived from an EMBL/GenBank/DDBJ whole genome shotgun (WGS) entry which is preliminary data.</text>
</comment>
<dbReference type="Gene3D" id="3.30.530.20">
    <property type="match status" value="2"/>
</dbReference>
<feature type="region of interest" description="Disordered" evidence="1">
    <location>
        <begin position="687"/>
        <end position="713"/>
    </location>
</feature>